<keyword evidence="2" id="KW-0472">Membrane</keyword>
<evidence type="ECO:0000313" key="6">
    <source>
        <dbReference type="Proteomes" id="UP000294752"/>
    </source>
</evidence>
<evidence type="ECO:0000256" key="1">
    <source>
        <dbReference type="ARBA" id="ARBA00004442"/>
    </source>
</evidence>
<reference evidence="5 6" key="1">
    <citation type="submission" date="2019-03" db="EMBL/GenBank/DDBJ databases">
        <title>Genomic Encyclopedia of Type Strains, Phase III (KMG-III): the genomes of soil and plant-associated and newly described type strains.</title>
        <authorList>
            <person name="Whitman W."/>
        </authorList>
    </citation>
    <scope>NUCLEOTIDE SEQUENCE [LARGE SCALE GENOMIC DNA]</scope>
    <source>
        <strain evidence="5 6">CGMCC 1.12801</strain>
    </source>
</reference>
<dbReference type="InterPro" id="IPR036942">
    <property type="entry name" value="Beta-barrel_TonB_sf"/>
</dbReference>
<gene>
    <name evidence="5" type="ORF">B0I21_10613</name>
</gene>
<organism evidence="5 6">
    <name type="scientific">Sphingobacterium paludis</name>
    <dbReference type="NCBI Taxonomy" id="1476465"/>
    <lineage>
        <taxon>Bacteria</taxon>
        <taxon>Pseudomonadati</taxon>
        <taxon>Bacteroidota</taxon>
        <taxon>Sphingobacteriia</taxon>
        <taxon>Sphingobacteriales</taxon>
        <taxon>Sphingobacteriaceae</taxon>
        <taxon>Sphingobacterium</taxon>
    </lineage>
</organism>
<evidence type="ECO:0000313" key="5">
    <source>
        <dbReference type="EMBL" id="TDS12158.1"/>
    </source>
</evidence>
<dbReference type="SUPFAM" id="SSF56935">
    <property type="entry name" value="Porins"/>
    <property type="match status" value="1"/>
</dbReference>
<proteinExistence type="predicted"/>
<dbReference type="InterPro" id="IPR037066">
    <property type="entry name" value="Plug_dom_sf"/>
</dbReference>
<evidence type="ECO:0000256" key="3">
    <source>
        <dbReference type="ARBA" id="ARBA00023237"/>
    </source>
</evidence>
<keyword evidence="5" id="KW-0675">Receptor</keyword>
<dbReference type="SUPFAM" id="SSF49464">
    <property type="entry name" value="Carboxypeptidase regulatory domain-like"/>
    <property type="match status" value="1"/>
</dbReference>
<dbReference type="Proteomes" id="UP000294752">
    <property type="component" value="Unassembled WGS sequence"/>
</dbReference>
<dbReference type="OrthoDB" id="606851at2"/>
<dbReference type="RefSeq" id="WP_133640810.1">
    <property type="nucleotide sequence ID" value="NZ_SNZV01000006.1"/>
</dbReference>
<dbReference type="GO" id="GO:0009279">
    <property type="term" value="C:cell outer membrane"/>
    <property type="evidence" value="ECO:0007669"/>
    <property type="project" value="UniProtKB-SubCell"/>
</dbReference>
<dbReference type="InterPro" id="IPR008969">
    <property type="entry name" value="CarboxyPept-like_regulatory"/>
</dbReference>
<dbReference type="PANTHER" id="PTHR40980:SF4">
    <property type="entry name" value="TONB-DEPENDENT RECEPTOR-LIKE BETA-BARREL DOMAIN-CONTAINING PROTEIN"/>
    <property type="match status" value="1"/>
</dbReference>
<comment type="caution">
    <text evidence="5">The sequence shown here is derived from an EMBL/GenBank/DDBJ whole genome shotgun (WGS) entry which is preliminary data.</text>
</comment>
<evidence type="ECO:0000256" key="2">
    <source>
        <dbReference type="ARBA" id="ARBA00023136"/>
    </source>
</evidence>
<sequence length="786" mass="88942">MIARLVTIIILVFFRTALFGQEYTLKGKVVNQERKPLEQMNVHLLNEDSVLSKQVVTDSTGAFSMKENIGNYVLRITQLGKEFLVQEINLTGDHDLGEIIINSAVQLEGVVINAERKLIERKVDRIVFNVENSPAMQGFDVSEALANTPMLNTSDGGVSIVGKSGVSVMINERLINLSGNELMQYLKSLRSDDVSRIEVITTPPAKYDAQGNSGLINIVLKKKKNNGFQATLGSTYFQRTYGGIGNNANINYQSDKLLLAVGLRHYDVAFRTVENSSFVGNPTSTVQSDKRKDFNNGGGLNINLDYTINKSSNVGIIYDGTIGKANMNIASSTQYLTNQMLDSTLWTSAKHRQSVNFQTVSSYYDLKLDTLGRKLSFIGNFLSNRPKNPVDFTSDNSQSQNSYTVRNESDVSYQIFSVQGDFTYPTKAVNLDMGVKYTDISNSSSVRYLNLTGGDYIIDPGKSNIFDYAEKNYAAYASGFRQLNDKLAAQVGIRYEYTDVKGFSPETGMENTFDYGNFFPNGYITFRPNEKHTLSLSYSRRINRPGFGNLNPFRWYSNPYTYSTGNPNLSPSFNNNFEFGYVFNGNLSVTLYHQKVIDGYSYLSFLENTTKVTTWQNHLTQYYSGLNIGYSFTKINWMQSYLFSDIFYIKSKSRLEDAIAQKGLTYYYLINNSFFLNRAKTITLLLNYWQNLPRRAGNSLYKSVASLRAGINLQLLDKKLQLQLMAEDIFKQNRTGMEVYFQNNTQYYNNYSDARRLTLGVTYRFGLSNIKTSNKDAKFDERGRAN</sequence>
<feature type="domain" description="Outer membrane protein beta-barrel" evidence="4">
    <location>
        <begin position="367"/>
        <end position="763"/>
    </location>
</feature>
<name>A0A4V3E1B7_9SPHI</name>
<dbReference type="Gene3D" id="2.170.130.10">
    <property type="entry name" value="TonB-dependent receptor, plug domain"/>
    <property type="match status" value="1"/>
</dbReference>
<keyword evidence="3" id="KW-0998">Cell outer membrane</keyword>
<evidence type="ECO:0000259" key="4">
    <source>
        <dbReference type="Pfam" id="PF14905"/>
    </source>
</evidence>
<dbReference type="Gene3D" id="2.40.170.20">
    <property type="entry name" value="TonB-dependent receptor, beta-barrel domain"/>
    <property type="match status" value="1"/>
</dbReference>
<dbReference type="Pfam" id="PF13620">
    <property type="entry name" value="CarboxypepD_reg"/>
    <property type="match status" value="1"/>
</dbReference>
<accession>A0A4V3E1B7</accession>
<dbReference type="PANTHER" id="PTHR40980">
    <property type="entry name" value="PLUG DOMAIN-CONTAINING PROTEIN"/>
    <property type="match status" value="1"/>
</dbReference>
<comment type="subcellular location">
    <subcellularLocation>
        <location evidence="1">Cell outer membrane</location>
    </subcellularLocation>
</comment>
<dbReference type="EMBL" id="SNZV01000006">
    <property type="protein sequence ID" value="TDS12158.1"/>
    <property type="molecule type" value="Genomic_DNA"/>
</dbReference>
<protein>
    <submittedName>
        <fullName evidence="5">Outer membrane receptor protein involved in Fe transport</fullName>
    </submittedName>
</protein>
<keyword evidence="6" id="KW-1185">Reference proteome</keyword>
<dbReference type="Pfam" id="PF14905">
    <property type="entry name" value="OMP_b-brl_3"/>
    <property type="match status" value="1"/>
</dbReference>
<dbReference type="AlphaFoldDB" id="A0A4V3E1B7"/>
<dbReference type="InterPro" id="IPR041700">
    <property type="entry name" value="OMP_b-brl_3"/>
</dbReference>